<feature type="region of interest" description="Disordered" evidence="1">
    <location>
        <begin position="57"/>
        <end position="220"/>
    </location>
</feature>
<feature type="compositionally biased region" description="Low complexity" evidence="1">
    <location>
        <begin position="113"/>
        <end position="122"/>
    </location>
</feature>
<accession>A0ABT1ICV6</accession>
<feature type="compositionally biased region" description="Polar residues" evidence="1">
    <location>
        <begin position="171"/>
        <end position="188"/>
    </location>
</feature>
<keyword evidence="2" id="KW-0812">Transmembrane</keyword>
<sequence>MTWQEELRQLDADLAAGRLSSDDYRVRRDAVLAKAASGDSGLPSLPVLPAAVPAAPEPITQLPLPPAPTPPPPVAAPISAPVPVPQVSQEKPSDGPFPPAFKWKDDTPAVESTTIIPPITDDTPPPPGLPVGERTQTVQTVRPQEPQPDRTQVVRNPEQLAQQAPAQQQADRTQVVSSSEMRTVTTSFPPQPQPQQLPQPQQPQQPAIPQSWNQQRPVESAPPWWVGEEVPDLGNSTGWQQDAFATDTKSGRGRTVLLVIVAIIVVLGIATAAFFVGKSVGESKSTSAGYSRTAY</sequence>
<evidence type="ECO:0000313" key="4">
    <source>
        <dbReference type="Proteomes" id="UP001205185"/>
    </source>
</evidence>
<proteinExistence type="predicted"/>
<evidence type="ECO:0000313" key="3">
    <source>
        <dbReference type="EMBL" id="MCP2270461.1"/>
    </source>
</evidence>
<keyword evidence="4" id="KW-1185">Reference proteome</keyword>
<protein>
    <recommendedName>
        <fullName evidence="5">Oligomerization/nucleic acid binding protein</fullName>
    </recommendedName>
</protein>
<feature type="compositionally biased region" description="Pro residues" evidence="1">
    <location>
        <begin position="63"/>
        <end position="84"/>
    </location>
</feature>
<organism evidence="3 4">
    <name type="scientific">Actinokineospora diospyrosa</name>
    <dbReference type="NCBI Taxonomy" id="103728"/>
    <lineage>
        <taxon>Bacteria</taxon>
        <taxon>Bacillati</taxon>
        <taxon>Actinomycetota</taxon>
        <taxon>Actinomycetes</taxon>
        <taxon>Pseudonocardiales</taxon>
        <taxon>Pseudonocardiaceae</taxon>
        <taxon>Actinokineospora</taxon>
    </lineage>
</organism>
<dbReference type="RefSeq" id="WP_253887432.1">
    <property type="nucleotide sequence ID" value="NZ_BAAAVB010000009.1"/>
</dbReference>
<keyword evidence="2" id="KW-1133">Transmembrane helix</keyword>
<feature type="transmembrane region" description="Helical" evidence="2">
    <location>
        <begin position="256"/>
        <end position="276"/>
    </location>
</feature>
<evidence type="ECO:0008006" key="5">
    <source>
        <dbReference type="Google" id="ProtNLM"/>
    </source>
</evidence>
<keyword evidence="2" id="KW-0472">Membrane</keyword>
<feature type="compositionally biased region" description="Low complexity" evidence="1">
    <location>
        <begin position="159"/>
        <end position="170"/>
    </location>
</feature>
<dbReference type="EMBL" id="JAMTCO010000007">
    <property type="protein sequence ID" value="MCP2270461.1"/>
    <property type="molecule type" value="Genomic_DNA"/>
</dbReference>
<feature type="compositionally biased region" description="Pro residues" evidence="1">
    <location>
        <begin position="189"/>
        <end position="203"/>
    </location>
</feature>
<evidence type="ECO:0000256" key="1">
    <source>
        <dbReference type="SAM" id="MobiDB-lite"/>
    </source>
</evidence>
<comment type="caution">
    <text evidence="3">The sequence shown here is derived from an EMBL/GenBank/DDBJ whole genome shotgun (WGS) entry which is preliminary data.</text>
</comment>
<dbReference type="Proteomes" id="UP001205185">
    <property type="component" value="Unassembled WGS sequence"/>
</dbReference>
<name>A0ABT1ICV6_9PSEU</name>
<reference evidence="3 4" key="1">
    <citation type="submission" date="2022-06" db="EMBL/GenBank/DDBJ databases">
        <title>Genomic Encyclopedia of Archaeal and Bacterial Type Strains, Phase II (KMG-II): from individual species to whole genera.</title>
        <authorList>
            <person name="Goeker M."/>
        </authorList>
    </citation>
    <scope>NUCLEOTIDE SEQUENCE [LARGE SCALE GENOMIC DNA]</scope>
    <source>
        <strain evidence="3 4">DSM 44255</strain>
    </source>
</reference>
<gene>
    <name evidence="3" type="ORF">LV75_002962</name>
</gene>
<evidence type="ECO:0000256" key="2">
    <source>
        <dbReference type="SAM" id="Phobius"/>
    </source>
</evidence>